<name>A0A9D1KRP5_9FIRM</name>
<dbReference type="EMBL" id="DVLW01000019">
    <property type="protein sequence ID" value="HIT93671.1"/>
    <property type="molecule type" value="Genomic_DNA"/>
</dbReference>
<organism evidence="6 7">
    <name type="scientific">Candidatus Faecivivens stercoripullorum</name>
    <dbReference type="NCBI Taxonomy" id="2840805"/>
    <lineage>
        <taxon>Bacteria</taxon>
        <taxon>Bacillati</taxon>
        <taxon>Bacillota</taxon>
        <taxon>Clostridia</taxon>
        <taxon>Eubacteriales</taxon>
        <taxon>Oscillospiraceae</taxon>
        <taxon>Oscillospiraceae incertae sedis</taxon>
        <taxon>Candidatus Faecivivens</taxon>
    </lineage>
</organism>
<dbReference type="SUPFAM" id="SSF52279">
    <property type="entry name" value="Beta-D-glucan exohydrolase, C-terminal domain"/>
    <property type="match status" value="1"/>
</dbReference>
<dbReference type="InterPro" id="IPR036881">
    <property type="entry name" value="Glyco_hydro_3_C_sf"/>
</dbReference>
<keyword evidence="3 6" id="KW-0378">Hydrolase</keyword>
<dbReference type="InterPro" id="IPR002772">
    <property type="entry name" value="Glyco_hydro_3_C"/>
</dbReference>
<gene>
    <name evidence="6" type="ORF">IAC43_00645</name>
</gene>
<comment type="caution">
    <text evidence="6">The sequence shown here is derived from an EMBL/GenBank/DDBJ whole genome shotgun (WGS) entry which is preliminary data.</text>
</comment>
<sequence>MNFHEQAIELVKKMTLEEKMSQLRYDAPAIEKLHVPAYNWWNEGLHGVARSGTATVFPQAIGMAASFNPDLLWCVADAISTEARAKYNGYKQFGSTGIYQGLTYWSPNINIFRDPRWGRGHETYGEDPYLTGVMGCAFIQGLQGDDPTYRKLDATIKHFAVHSGPESTRHEANVEIDRETMDDTYLWAFRYCIEHAAPSAVMGAYNRVNGEPCCGSETLLKKILRDEWDYRGYVVSDCGAIHDINANHHVTFTEAESAALAVNNGCILNCGTAFRSLGQAVEEGLITEETITEACVKLFEARFRLGMFADDCPYDKIGMEVIECDAHRAINRRMAEESIVLLKNDGILPLKKDIKKLAVIGPNADDVSVLLGNYNGYPSRYSTFLRGLQDAFDGEIIYSKGCHPFIDAVANPWMEDLTREAVLAAKRADAVVMFLGLNPSMEGEEGDAFNGAHGGDKVDLQLPLSQIRLWKAVRATGKPIIFVNVSGSAVDLRDQNKYASALIQCFYPGAEGGAALADILLGKVNPSGKLPVTFYWSDESLPPFEDYRMEGRTYRYLRERPLFPFGYGLSYTTFEASEAKRGMENEITVTVRNTGDRDGMCTLLCYLRSDGRPELNRQLAAFQKTFLKKGEEKQLHLDLCPEILERFPDPEQVEILVEV</sequence>
<dbReference type="Pfam" id="PF01915">
    <property type="entry name" value="Glyco_hydro_3_C"/>
    <property type="match status" value="1"/>
</dbReference>
<dbReference type="InterPro" id="IPR001764">
    <property type="entry name" value="Glyco_hydro_3_N"/>
</dbReference>
<dbReference type="Pfam" id="PF00933">
    <property type="entry name" value="Glyco_hydro_3"/>
    <property type="match status" value="1"/>
</dbReference>
<keyword evidence="2" id="KW-0732">Signal</keyword>
<dbReference type="GO" id="GO:0046556">
    <property type="term" value="F:alpha-L-arabinofuranosidase activity"/>
    <property type="evidence" value="ECO:0007669"/>
    <property type="project" value="TreeGrafter"/>
</dbReference>
<dbReference type="InterPro" id="IPR044993">
    <property type="entry name" value="BXL"/>
</dbReference>
<dbReference type="PANTHER" id="PTHR42721:SF3">
    <property type="entry name" value="BETA-D-XYLOSIDASE 5-RELATED"/>
    <property type="match status" value="1"/>
</dbReference>
<comment type="similarity">
    <text evidence="1">Belongs to the glycosyl hydrolase 3 family.</text>
</comment>
<evidence type="ECO:0000313" key="6">
    <source>
        <dbReference type="EMBL" id="HIT93671.1"/>
    </source>
</evidence>
<accession>A0A9D1KRP5</accession>
<dbReference type="GO" id="GO:0009044">
    <property type="term" value="F:xylan 1,4-beta-xylosidase activity"/>
    <property type="evidence" value="ECO:0007669"/>
    <property type="project" value="InterPro"/>
</dbReference>
<reference evidence="6" key="1">
    <citation type="submission" date="2020-10" db="EMBL/GenBank/DDBJ databases">
        <authorList>
            <person name="Gilroy R."/>
        </authorList>
    </citation>
    <scope>NUCLEOTIDE SEQUENCE</scope>
    <source>
        <strain evidence="6">ChiBcec7-5410</strain>
    </source>
</reference>
<reference evidence="6" key="2">
    <citation type="journal article" date="2021" name="PeerJ">
        <title>Extensive microbial diversity within the chicken gut microbiome revealed by metagenomics and culture.</title>
        <authorList>
            <person name="Gilroy R."/>
            <person name="Ravi A."/>
            <person name="Getino M."/>
            <person name="Pursley I."/>
            <person name="Horton D.L."/>
            <person name="Alikhan N.F."/>
            <person name="Baker D."/>
            <person name="Gharbi K."/>
            <person name="Hall N."/>
            <person name="Watson M."/>
            <person name="Adriaenssens E.M."/>
            <person name="Foster-Nyarko E."/>
            <person name="Jarju S."/>
            <person name="Secka A."/>
            <person name="Antonio M."/>
            <person name="Oren A."/>
            <person name="Chaudhuri R.R."/>
            <person name="La Ragione R."/>
            <person name="Hildebrand F."/>
            <person name="Pallen M.J."/>
        </authorList>
    </citation>
    <scope>NUCLEOTIDE SEQUENCE</scope>
    <source>
        <strain evidence="6">ChiBcec7-5410</strain>
    </source>
</reference>
<dbReference type="InterPro" id="IPR036962">
    <property type="entry name" value="Glyco_hydro_3_N_sf"/>
</dbReference>
<dbReference type="Gene3D" id="2.60.40.10">
    <property type="entry name" value="Immunoglobulins"/>
    <property type="match status" value="1"/>
</dbReference>
<proteinExistence type="inferred from homology"/>
<dbReference type="InterPro" id="IPR013783">
    <property type="entry name" value="Ig-like_fold"/>
</dbReference>
<dbReference type="GO" id="GO:0031222">
    <property type="term" value="P:arabinan catabolic process"/>
    <property type="evidence" value="ECO:0007669"/>
    <property type="project" value="TreeGrafter"/>
</dbReference>
<evidence type="ECO:0000256" key="3">
    <source>
        <dbReference type="ARBA" id="ARBA00022801"/>
    </source>
</evidence>
<dbReference type="Proteomes" id="UP000824160">
    <property type="component" value="Unassembled WGS sequence"/>
</dbReference>
<evidence type="ECO:0000259" key="4">
    <source>
        <dbReference type="Pfam" id="PF00933"/>
    </source>
</evidence>
<evidence type="ECO:0000259" key="5">
    <source>
        <dbReference type="Pfam" id="PF01915"/>
    </source>
</evidence>
<dbReference type="Gene3D" id="3.20.20.300">
    <property type="entry name" value="Glycoside hydrolase, family 3, N-terminal domain"/>
    <property type="match status" value="1"/>
</dbReference>
<evidence type="ECO:0000313" key="7">
    <source>
        <dbReference type="Proteomes" id="UP000824160"/>
    </source>
</evidence>
<dbReference type="Gene3D" id="3.40.50.1700">
    <property type="entry name" value="Glycoside hydrolase family 3 C-terminal domain"/>
    <property type="match status" value="1"/>
</dbReference>
<dbReference type="PRINTS" id="PR00133">
    <property type="entry name" value="GLHYDRLASE3"/>
</dbReference>
<dbReference type="InterPro" id="IPR017853">
    <property type="entry name" value="GH"/>
</dbReference>
<evidence type="ECO:0000256" key="1">
    <source>
        <dbReference type="ARBA" id="ARBA00005336"/>
    </source>
</evidence>
<feature type="domain" description="Glycoside hydrolase family 3 N-terminal" evidence="4">
    <location>
        <begin position="33"/>
        <end position="298"/>
    </location>
</feature>
<evidence type="ECO:0000256" key="2">
    <source>
        <dbReference type="ARBA" id="ARBA00022729"/>
    </source>
</evidence>
<feature type="domain" description="Glycoside hydrolase family 3 C-terminal" evidence="5">
    <location>
        <begin position="339"/>
        <end position="571"/>
    </location>
</feature>
<dbReference type="GO" id="GO:0045493">
    <property type="term" value="P:xylan catabolic process"/>
    <property type="evidence" value="ECO:0007669"/>
    <property type="project" value="InterPro"/>
</dbReference>
<protein>
    <submittedName>
        <fullName evidence="6">Glycoside hydrolase family 3 C-terminal domain-containing protein</fullName>
    </submittedName>
</protein>
<dbReference type="PANTHER" id="PTHR42721">
    <property type="entry name" value="SUGAR HYDROLASE-RELATED"/>
    <property type="match status" value="1"/>
</dbReference>
<dbReference type="AlphaFoldDB" id="A0A9D1KRP5"/>
<dbReference type="SUPFAM" id="SSF51445">
    <property type="entry name" value="(Trans)glycosidases"/>
    <property type="match status" value="1"/>
</dbReference>